<evidence type="ECO:0000313" key="3">
    <source>
        <dbReference type="Proteomes" id="UP000769528"/>
    </source>
</evidence>
<dbReference type="PANTHER" id="PTHR15615:SF117">
    <property type="entry name" value="PHO85 CYCLIN PHO80"/>
    <property type="match status" value="1"/>
</dbReference>
<gene>
    <name evidence="2" type="ORF">WICMUC_001528</name>
</gene>
<name>A0A9P8TGZ7_9ASCO</name>
<feature type="region of interest" description="Disordered" evidence="1">
    <location>
        <begin position="314"/>
        <end position="430"/>
    </location>
</feature>
<accession>A0A9P8TGZ7</accession>
<feature type="compositionally biased region" description="Basic and acidic residues" evidence="1">
    <location>
        <begin position="418"/>
        <end position="430"/>
    </location>
</feature>
<dbReference type="InterPro" id="IPR013922">
    <property type="entry name" value="Cyclin_PHO80-like"/>
</dbReference>
<organism evidence="2 3">
    <name type="scientific">Wickerhamomyces mucosus</name>
    <dbReference type="NCBI Taxonomy" id="1378264"/>
    <lineage>
        <taxon>Eukaryota</taxon>
        <taxon>Fungi</taxon>
        <taxon>Dikarya</taxon>
        <taxon>Ascomycota</taxon>
        <taxon>Saccharomycotina</taxon>
        <taxon>Saccharomycetes</taxon>
        <taxon>Phaffomycetales</taxon>
        <taxon>Wickerhamomycetaceae</taxon>
        <taxon>Wickerhamomyces</taxon>
    </lineage>
</organism>
<dbReference type="EMBL" id="JAEUBF010000443">
    <property type="protein sequence ID" value="KAH3678511.1"/>
    <property type="molecule type" value="Genomic_DNA"/>
</dbReference>
<dbReference type="AlphaFoldDB" id="A0A9P8TGZ7"/>
<sequence length="430" mass="49017">MLNSLVELNDSYTENQESQGLSPSNLTRFHSRTPPGISIYNYIARLSRYSSLENAVLLATVYYIDLLTKAYPNFTLNSLTVHRFLLTATTVGSKGLCDSFCTNSHYAKVGGVQVNELDILEREFLMKVNYRILPRDNTQRFNTERRETAPSNIEYRSFHNSNNDNTENVFQERKNSFSNFEEFKSKKLDKQININHQNQIPIFLKDGFDVLDMYYIKMTQLVGKETSLDDKEIQPSILYEIDSHNTLLPPHFKPASTNTKPDTLSNERFNILMRNLNIELNSWQQQQQSHLSTLPLQSNTPSHYKQSRISKIPNQDPQVLDPLSAPPNGIVNSQTETFVDPIPAKTPLKRPIRTEYYDDNKGQTHSLNTNLSASSANGSSSNGSSNGSFKNGLGQFKEREIKQQQEQGKDDGDDEDEKVVSGDRKRITSR</sequence>
<reference evidence="2" key="2">
    <citation type="submission" date="2021-01" db="EMBL/GenBank/DDBJ databases">
        <authorList>
            <person name="Schikora-Tamarit M.A."/>
        </authorList>
    </citation>
    <scope>NUCLEOTIDE SEQUENCE</scope>
    <source>
        <strain evidence="2">CBS6341</strain>
    </source>
</reference>
<dbReference type="PANTHER" id="PTHR15615">
    <property type="match status" value="1"/>
</dbReference>
<dbReference type="Pfam" id="PF08613">
    <property type="entry name" value="Cyclin"/>
    <property type="match status" value="1"/>
</dbReference>
<feature type="compositionally biased region" description="Basic and acidic residues" evidence="1">
    <location>
        <begin position="396"/>
        <end position="410"/>
    </location>
</feature>
<evidence type="ECO:0008006" key="4">
    <source>
        <dbReference type="Google" id="ProtNLM"/>
    </source>
</evidence>
<feature type="compositionally biased region" description="Basic and acidic residues" evidence="1">
    <location>
        <begin position="352"/>
        <end position="362"/>
    </location>
</feature>
<dbReference type="GO" id="GO:0005634">
    <property type="term" value="C:nucleus"/>
    <property type="evidence" value="ECO:0007669"/>
    <property type="project" value="TreeGrafter"/>
</dbReference>
<dbReference type="GO" id="GO:0016538">
    <property type="term" value="F:cyclin-dependent protein serine/threonine kinase regulator activity"/>
    <property type="evidence" value="ECO:0007669"/>
    <property type="project" value="TreeGrafter"/>
</dbReference>
<dbReference type="GO" id="GO:0000307">
    <property type="term" value="C:cyclin-dependent protein kinase holoenzyme complex"/>
    <property type="evidence" value="ECO:0007669"/>
    <property type="project" value="UniProtKB-ARBA"/>
</dbReference>
<dbReference type="OrthoDB" id="337735at2759"/>
<dbReference type="CDD" id="cd20558">
    <property type="entry name" value="CYCLIN_ScPCL7-like"/>
    <property type="match status" value="1"/>
</dbReference>
<proteinExistence type="predicted"/>
<evidence type="ECO:0000256" key="1">
    <source>
        <dbReference type="SAM" id="MobiDB-lite"/>
    </source>
</evidence>
<reference evidence="2" key="1">
    <citation type="journal article" date="2021" name="Open Biol.">
        <title>Shared evolutionary footprints suggest mitochondrial oxidative damage underlies multiple complex I losses in fungi.</title>
        <authorList>
            <person name="Schikora-Tamarit M.A."/>
            <person name="Marcet-Houben M."/>
            <person name="Nosek J."/>
            <person name="Gabaldon T."/>
        </authorList>
    </citation>
    <scope>NUCLEOTIDE SEQUENCE</scope>
    <source>
        <strain evidence="2">CBS6341</strain>
    </source>
</reference>
<keyword evidence="3" id="KW-1185">Reference proteome</keyword>
<protein>
    <recommendedName>
        <fullName evidence="4">Cyclin-like domain-containing protein</fullName>
    </recommendedName>
</protein>
<dbReference type="GO" id="GO:0019901">
    <property type="term" value="F:protein kinase binding"/>
    <property type="evidence" value="ECO:0007669"/>
    <property type="project" value="InterPro"/>
</dbReference>
<evidence type="ECO:0000313" key="2">
    <source>
        <dbReference type="EMBL" id="KAH3678511.1"/>
    </source>
</evidence>
<comment type="caution">
    <text evidence="2">The sequence shown here is derived from an EMBL/GenBank/DDBJ whole genome shotgun (WGS) entry which is preliminary data.</text>
</comment>
<feature type="compositionally biased region" description="Low complexity" evidence="1">
    <location>
        <begin position="366"/>
        <end position="394"/>
    </location>
</feature>
<dbReference type="Proteomes" id="UP000769528">
    <property type="component" value="Unassembled WGS sequence"/>
</dbReference>
<dbReference type="Gene3D" id="1.10.472.10">
    <property type="entry name" value="Cyclin-like"/>
    <property type="match status" value="1"/>
</dbReference>